<dbReference type="PANTHER" id="PTHR37984:SF5">
    <property type="entry name" value="PROTEIN NYNRIN-LIKE"/>
    <property type="match status" value="1"/>
</dbReference>
<evidence type="ECO:0000256" key="5">
    <source>
        <dbReference type="ARBA" id="ARBA00022801"/>
    </source>
</evidence>
<dbReference type="OrthoDB" id="777296at2759"/>
<evidence type="ECO:0000313" key="8">
    <source>
        <dbReference type="EMBL" id="MBW0496460.1"/>
    </source>
</evidence>
<dbReference type="GO" id="GO:0003964">
    <property type="term" value="F:RNA-directed DNA polymerase activity"/>
    <property type="evidence" value="ECO:0007669"/>
    <property type="project" value="UniProtKB-KW"/>
</dbReference>
<sequence>MKLLRPICHMGIYEYTRMPFGIKNAPAHIQRMMDTIFQEILEVWMVVYIDDIIIYSEKWEDHLQYIEKVISQCLPINLKILLKKCNFGQHELLALGHKVSGLSVEIDQSKVAAVLQKPVPRNIKEMQYFLGFASYYRSYIKTFTHITSSLYKLCSKDVVFEITKKRMDAYERIKHELTNSPVLILPDFELPFKLYIDAACSQGLGASLHQRQTVDGEPREEGICYISTKLKDSGARYGATQTEFLCLVWDLEKLHYCLEGAVFEVYTDFTALKSLLSMNTTNRHMLRWKIAIQEYRRNMTII</sequence>
<dbReference type="Proteomes" id="UP000765509">
    <property type="component" value="Unassembled WGS sequence"/>
</dbReference>
<keyword evidence="9" id="KW-1185">Reference proteome</keyword>
<accession>A0A9Q3D8F3</accession>
<evidence type="ECO:0000256" key="6">
    <source>
        <dbReference type="ARBA" id="ARBA00022918"/>
    </source>
</evidence>
<name>A0A9Q3D8F3_9BASI</name>
<dbReference type="FunFam" id="3.30.70.270:FF:000020">
    <property type="entry name" value="Transposon Tf2-6 polyprotein-like Protein"/>
    <property type="match status" value="1"/>
</dbReference>
<keyword evidence="2" id="KW-0548">Nucleotidyltransferase</keyword>
<keyword evidence="6" id="KW-0695">RNA-directed DNA polymerase</keyword>
<dbReference type="Pfam" id="PF00078">
    <property type="entry name" value="RVT_1"/>
    <property type="match status" value="1"/>
</dbReference>
<dbReference type="InterPro" id="IPR000477">
    <property type="entry name" value="RT_dom"/>
</dbReference>
<reference evidence="8" key="1">
    <citation type="submission" date="2021-03" db="EMBL/GenBank/DDBJ databases">
        <title>Draft genome sequence of rust myrtle Austropuccinia psidii MF-1, a brazilian biotype.</title>
        <authorList>
            <person name="Quecine M.C."/>
            <person name="Pachon D.M.R."/>
            <person name="Bonatelli M.L."/>
            <person name="Correr F.H."/>
            <person name="Franceschini L.M."/>
            <person name="Leite T.F."/>
            <person name="Margarido G.R.A."/>
            <person name="Almeida C.A."/>
            <person name="Ferrarezi J.A."/>
            <person name="Labate C.A."/>
        </authorList>
    </citation>
    <scope>NUCLEOTIDE SEQUENCE</scope>
    <source>
        <strain evidence="8">MF-1</strain>
    </source>
</reference>
<organism evidence="8 9">
    <name type="scientific">Austropuccinia psidii MF-1</name>
    <dbReference type="NCBI Taxonomy" id="1389203"/>
    <lineage>
        <taxon>Eukaryota</taxon>
        <taxon>Fungi</taxon>
        <taxon>Dikarya</taxon>
        <taxon>Basidiomycota</taxon>
        <taxon>Pucciniomycotina</taxon>
        <taxon>Pucciniomycetes</taxon>
        <taxon>Pucciniales</taxon>
        <taxon>Sphaerophragmiaceae</taxon>
        <taxon>Austropuccinia</taxon>
    </lineage>
</organism>
<dbReference type="GO" id="GO:0016787">
    <property type="term" value="F:hydrolase activity"/>
    <property type="evidence" value="ECO:0007669"/>
    <property type="project" value="UniProtKB-KW"/>
</dbReference>
<evidence type="ECO:0000313" key="9">
    <source>
        <dbReference type="Proteomes" id="UP000765509"/>
    </source>
</evidence>
<dbReference type="CDD" id="cd01647">
    <property type="entry name" value="RT_LTR"/>
    <property type="match status" value="1"/>
</dbReference>
<gene>
    <name evidence="8" type="ORF">O181_036175</name>
</gene>
<dbReference type="Gene3D" id="3.30.70.270">
    <property type="match status" value="2"/>
</dbReference>
<comment type="caution">
    <text evidence="8">The sequence shown here is derived from an EMBL/GenBank/DDBJ whole genome shotgun (WGS) entry which is preliminary data.</text>
</comment>
<dbReference type="InterPro" id="IPR050951">
    <property type="entry name" value="Retrovirus_Pol_polyprotein"/>
</dbReference>
<dbReference type="PANTHER" id="PTHR37984">
    <property type="entry name" value="PROTEIN CBG26694"/>
    <property type="match status" value="1"/>
</dbReference>
<dbReference type="InterPro" id="IPR041373">
    <property type="entry name" value="RT_RNaseH"/>
</dbReference>
<evidence type="ECO:0000256" key="3">
    <source>
        <dbReference type="ARBA" id="ARBA00022722"/>
    </source>
</evidence>
<dbReference type="SUPFAM" id="SSF56672">
    <property type="entry name" value="DNA/RNA polymerases"/>
    <property type="match status" value="1"/>
</dbReference>
<dbReference type="InterPro" id="IPR043128">
    <property type="entry name" value="Rev_trsase/Diguanyl_cyclase"/>
</dbReference>
<evidence type="ECO:0000256" key="4">
    <source>
        <dbReference type="ARBA" id="ARBA00022759"/>
    </source>
</evidence>
<evidence type="ECO:0000256" key="1">
    <source>
        <dbReference type="ARBA" id="ARBA00022679"/>
    </source>
</evidence>
<dbReference type="InterPro" id="IPR043502">
    <property type="entry name" value="DNA/RNA_pol_sf"/>
</dbReference>
<dbReference type="Pfam" id="PF17917">
    <property type="entry name" value="RT_RNaseH"/>
    <property type="match status" value="1"/>
</dbReference>
<evidence type="ECO:0000256" key="2">
    <source>
        <dbReference type="ARBA" id="ARBA00022695"/>
    </source>
</evidence>
<dbReference type="GO" id="GO:0004519">
    <property type="term" value="F:endonuclease activity"/>
    <property type="evidence" value="ECO:0007669"/>
    <property type="project" value="UniProtKB-KW"/>
</dbReference>
<evidence type="ECO:0000259" key="7">
    <source>
        <dbReference type="PROSITE" id="PS50878"/>
    </source>
</evidence>
<keyword evidence="4" id="KW-0255">Endonuclease</keyword>
<dbReference type="PROSITE" id="PS50878">
    <property type="entry name" value="RT_POL"/>
    <property type="match status" value="1"/>
</dbReference>
<proteinExistence type="predicted"/>
<protein>
    <recommendedName>
        <fullName evidence="7">Reverse transcriptase domain-containing protein</fullName>
    </recommendedName>
</protein>
<dbReference type="EMBL" id="AVOT02013631">
    <property type="protein sequence ID" value="MBW0496460.1"/>
    <property type="molecule type" value="Genomic_DNA"/>
</dbReference>
<keyword evidence="3" id="KW-0540">Nuclease</keyword>
<dbReference type="AlphaFoldDB" id="A0A9Q3D8F3"/>
<keyword evidence="5" id="KW-0378">Hydrolase</keyword>
<keyword evidence="1" id="KW-0808">Transferase</keyword>
<feature type="domain" description="Reverse transcriptase" evidence="7">
    <location>
        <begin position="1"/>
        <end position="99"/>
    </location>
</feature>